<dbReference type="GO" id="GO:0005576">
    <property type="term" value="C:extracellular region"/>
    <property type="evidence" value="ECO:0007669"/>
    <property type="project" value="UniProtKB-SubCell"/>
</dbReference>
<evidence type="ECO:0000313" key="7">
    <source>
        <dbReference type="EMBL" id="GMF23513.1"/>
    </source>
</evidence>
<dbReference type="PIRSF" id="PIRSF029958">
    <property type="entry name" value="Necrosis-inducing_protein"/>
    <property type="match status" value="1"/>
</dbReference>
<dbReference type="InterPro" id="IPR008701">
    <property type="entry name" value="NPP1"/>
</dbReference>
<comment type="similarity">
    <text evidence="2">Belongs to the Necrosis inducing protein (NPP1) family.</text>
</comment>
<proteinExistence type="inferred from homology"/>
<evidence type="ECO:0000313" key="8">
    <source>
        <dbReference type="Proteomes" id="UP001165083"/>
    </source>
</evidence>
<protein>
    <submittedName>
        <fullName evidence="7">Unnamed protein product</fullName>
    </submittedName>
</protein>
<gene>
    <name evidence="7" type="ORF">Plil01_000950600</name>
</gene>
<accession>A0A9W6U0L5</accession>
<evidence type="ECO:0000256" key="4">
    <source>
        <dbReference type="ARBA" id="ARBA00023026"/>
    </source>
</evidence>
<keyword evidence="3" id="KW-0964">Secreted</keyword>
<feature type="chain" id="PRO_5040882900" evidence="6">
    <location>
        <begin position="20"/>
        <end position="191"/>
    </location>
</feature>
<evidence type="ECO:0000256" key="5">
    <source>
        <dbReference type="SAM" id="MobiDB-lite"/>
    </source>
</evidence>
<dbReference type="AlphaFoldDB" id="A0A9W6U0L5"/>
<reference evidence="7" key="1">
    <citation type="submission" date="2023-04" db="EMBL/GenBank/DDBJ databases">
        <title>Phytophthora lilii NBRC 32176.</title>
        <authorList>
            <person name="Ichikawa N."/>
            <person name="Sato H."/>
            <person name="Tonouchi N."/>
        </authorList>
    </citation>
    <scope>NUCLEOTIDE SEQUENCE</scope>
    <source>
        <strain evidence="7">NBRC 32176</strain>
    </source>
</reference>
<dbReference type="EMBL" id="BSXW01000478">
    <property type="protein sequence ID" value="GMF23513.1"/>
    <property type="molecule type" value="Genomic_DNA"/>
</dbReference>
<evidence type="ECO:0000256" key="3">
    <source>
        <dbReference type="ARBA" id="ARBA00022525"/>
    </source>
</evidence>
<dbReference type="Pfam" id="PF05630">
    <property type="entry name" value="NPP1"/>
    <property type="match status" value="2"/>
</dbReference>
<keyword evidence="6" id="KW-0732">Signal</keyword>
<comment type="subcellular location">
    <subcellularLocation>
        <location evidence="1">Secreted</location>
    </subcellularLocation>
</comment>
<dbReference type="PANTHER" id="PTHR33657">
    <property type="entry name" value="DOMAIN PROTEIN, PUTATIVE (AFU_ORTHOLOGUE AFUA_5G00600)-RELATED"/>
    <property type="match status" value="1"/>
</dbReference>
<sequence length="191" mass="20889">MTLPVFLLVTIVTFVAVEAATTIPHKTVQPFLQPEPVTISEKTGVKFKPQLRIDSGCRPYPAVNAASEVSGGVSTYQEESTGSASSPEGTHNRNPKILGVSPSGHGSHSRIAPPSPDIIDGTSVKVNYEAHWPKNHELSMTNKGGETQDLIMWDQMTYEARDALNWASFRNANVPFKEGTFINNLKSAWPW</sequence>
<keyword evidence="8" id="KW-1185">Reference proteome</keyword>
<evidence type="ECO:0000256" key="2">
    <source>
        <dbReference type="ARBA" id="ARBA00009520"/>
    </source>
</evidence>
<evidence type="ECO:0000256" key="1">
    <source>
        <dbReference type="ARBA" id="ARBA00004613"/>
    </source>
</evidence>
<feature type="compositionally biased region" description="Polar residues" evidence="5">
    <location>
        <begin position="72"/>
        <end position="89"/>
    </location>
</feature>
<feature type="signal peptide" evidence="6">
    <location>
        <begin position="1"/>
        <end position="19"/>
    </location>
</feature>
<dbReference type="OrthoDB" id="89086at2759"/>
<comment type="caution">
    <text evidence="7">The sequence shown here is derived from an EMBL/GenBank/DDBJ whole genome shotgun (WGS) entry which is preliminary data.</text>
</comment>
<evidence type="ECO:0000256" key="6">
    <source>
        <dbReference type="SAM" id="SignalP"/>
    </source>
</evidence>
<dbReference type="Proteomes" id="UP001165083">
    <property type="component" value="Unassembled WGS sequence"/>
</dbReference>
<organism evidence="7 8">
    <name type="scientific">Phytophthora lilii</name>
    <dbReference type="NCBI Taxonomy" id="2077276"/>
    <lineage>
        <taxon>Eukaryota</taxon>
        <taxon>Sar</taxon>
        <taxon>Stramenopiles</taxon>
        <taxon>Oomycota</taxon>
        <taxon>Peronosporomycetes</taxon>
        <taxon>Peronosporales</taxon>
        <taxon>Peronosporaceae</taxon>
        <taxon>Phytophthora</taxon>
    </lineage>
</organism>
<name>A0A9W6U0L5_9STRA</name>
<feature type="region of interest" description="Disordered" evidence="5">
    <location>
        <begin position="71"/>
        <end position="120"/>
    </location>
</feature>
<dbReference type="PANTHER" id="PTHR33657:SF8">
    <property type="entry name" value="DOMAIN PROTEIN, PUTATIVE (AFU_ORTHOLOGUE AFUA_5G00600)-RELATED"/>
    <property type="match status" value="1"/>
</dbReference>
<keyword evidence="4" id="KW-0843">Virulence</keyword>